<dbReference type="InterPro" id="IPR002168">
    <property type="entry name" value="Lipase_GDXG_HIS_AS"/>
</dbReference>
<dbReference type="PANTHER" id="PTHR48081:SF8">
    <property type="entry name" value="ALPHA_BETA HYDROLASE FOLD-3 DOMAIN-CONTAINING PROTEIN-RELATED"/>
    <property type="match status" value="1"/>
</dbReference>
<dbReference type="InterPro" id="IPR050300">
    <property type="entry name" value="GDXG_lipolytic_enzyme"/>
</dbReference>
<gene>
    <name evidence="4" type="ORF">A6F49_07590</name>
</gene>
<sequence length="307" mass="33636">MALHPDIAAFIATLPPSDHSGVDKDAWRSGEEGRVPAVEDRTPQLAEVRDETVATDQGEVPVRIYTPTAQDTYGVLVYFHGGAFFSGSLDTHDQVARLLAEQSNYKVVSVGYRRAPEHAYPAGLTDCYAVVRWVEDNGEALNWNQQQLALAGDSSGANFVAAVTAMAHDDGFDAITHQVLMYPSVDLDFDAQRYASLVENATGYGLETEGLLPHNQFYLDSGADPADPLVSPIKRQDLTGLPKALIITAQYDPLRDEGEAYGARLQEAGVETTVIRWDGANHGFMQNFAWIPEMRQAYETVGKFLNN</sequence>
<protein>
    <submittedName>
        <fullName evidence="4">Alpha/beta hydrolase</fullName>
    </submittedName>
</protein>
<evidence type="ECO:0000259" key="3">
    <source>
        <dbReference type="Pfam" id="PF07859"/>
    </source>
</evidence>
<keyword evidence="5" id="KW-1185">Reference proteome</keyword>
<dbReference type="STRING" id="1837282.A6F49_07590"/>
<dbReference type="EMBL" id="LXEY01000014">
    <property type="protein sequence ID" value="OAV62145.1"/>
    <property type="molecule type" value="Genomic_DNA"/>
</dbReference>
<dbReference type="InterPro" id="IPR029058">
    <property type="entry name" value="AB_hydrolase_fold"/>
</dbReference>
<comment type="caution">
    <text evidence="4">The sequence shown here is derived from an EMBL/GenBank/DDBJ whole genome shotgun (WGS) entry which is preliminary data.</text>
</comment>
<feature type="domain" description="Alpha/beta hydrolase fold-3" evidence="3">
    <location>
        <begin position="76"/>
        <end position="285"/>
    </location>
</feature>
<reference evidence="4 5" key="1">
    <citation type="submission" date="2016-04" db="EMBL/GenBank/DDBJ databases">
        <title>First whole genome shotgun sequence of the bacterium Enteractinococcus sp. strain UASWS1574.</title>
        <authorList>
            <person name="Crovadore J."/>
            <person name="Chablais R."/>
            <person name="Lefort F."/>
        </authorList>
    </citation>
    <scope>NUCLEOTIDE SEQUENCE [LARGE SCALE GENOMIC DNA]</scope>
    <source>
        <strain evidence="4 5">UASWS1574</strain>
    </source>
</reference>
<dbReference type="PROSITE" id="PS01173">
    <property type="entry name" value="LIPASE_GDXG_HIS"/>
    <property type="match status" value="1"/>
</dbReference>
<proteinExistence type="inferred from homology"/>
<dbReference type="InterPro" id="IPR013094">
    <property type="entry name" value="AB_hydrolase_3"/>
</dbReference>
<evidence type="ECO:0000313" key="4">
    <source>
        <dbReference type="EMBL" id="OAV62145.1"/>
    </source>
</evidence>
<evidence type="ECO:0000256" key="1">
    <source>
        <dbReference type="ARBA" id="ARBA00010515"/>
    </source>
</evidence>
<dbReference type="AlphaFoldDB" id="A0A1B7M166"/>
<name>A0A1B7M166_9MICC</name>
<evidence type="ECO:0000313" key="5">
    <source>
        <dbReference type="Proteomes" id="UP000078292"/>
    </source>
</evidence>
<comment type="similarity">
    <text evidence="1">Belongs to the 'GDXG' lipolytic enzyme family.</text>
</comment>
<dbReference type="OrthoDB" id="9803828at2"/>
<organism evidence="4 5">
    <name type="scientific">Enteractinococcus helveticum</name>
    <dbReference type="NCBI Taxonomy" id="1837282"/>
    <lineage>
        <taxon>Bacteria</taxon>
        <taxon>Bacillati</taxon>
        <taxon>Actinomycetota</taxon>
        <taxon>Actinomycetes</taxon>
        <taxon>Micrococcales</taxon>
        <taxon>Micrococcaceae</taxon>
    </lineage>
</organism>
<dbReference type="Proteomes" id="UP000078292">
    <property type="component" value="Unassembled WGS sequence"/>
</dbReference>
<dbReference type="GO" id="GO:0016787">
    <property type="term" value="F:hydrolase activity"/>
    <property type="evidence" value="ECO:0007669"/>
    <property type="project" value="UniProtKB-KW"/>
</dbReference>
<dbReference type="SUPFAM" id="SSF53474">
    <property type="entry name" value="alpha/beta-Hydrolases"/>
    <property type="match status" value="1"/>
</dbReference>
<accession>A0A1B7M166</accession>
<evidence type="ECO:0000256" key="2">
    <source>
        <dbReference type="ARBA" id="ARBA00022801"/>
    </source>
</evidence>
<dbReference type="RefSeq" id="WP_043057202.1">
    <property type="nucleotide sequence ID" value="NZ_LXEY01000014.1"/>
</dbReference>
<dbReference type="Gene3D" id="3.40.50.1820">
    <property type="entry name" value="alpha/beta hydrolase"/>
    <property type="match status" value="1"/>
</dbReference>
<dbReference type="Pfam" id="PF07859">
    <property type="entry name" value="Abhydrolase_3"/>
    <property type="match status" value="1"/>
</dbReference>
<dbReference type="PANTHER" id="PTHR48081">
    <property type="entry name" value="AB HYDROLASE SUPERFAMILY PROTEIN C4A8.06C"/>
    <property type="match status" value="1"/>
</dbReference>
<keyword evidence="2 4" id="KW-0378">Hydrolase</keyword>